<sequence length="169" mass="20124">MDNLDYNYISQLFCKLNLSDENKIITVSQINPDLFLIESGQKKYYLNKKSIDQIHYLDDMFEGYNTHNIICPTFKNFEDVLYKLIFFCVNISLINNDNYFKETYLRENDELLTNTLILAVFLDCQELVKLLWIKLIGIKSFGSQQMYEHFAQFINMNYEDKLVKKFASL</sequence>
<dbReference type="EMBL" id="KY684083">
    <property type="protein sequence ID" value="ARF08260.1"/>
    <property type="molecule type" value="Genomic_DNA"/>
</dbReference>
<proteinExistence type="predicted"/>
<evidence type="ECO:0000313" key="1">
    <source>
        <dbReference type="EMBL" id="ARF08260.1"/>
    </source>
</evidence>
<organism evidence="1">
    <name type="scientific">Catovirus CTV1</name>
    <dbReference type="NCBI Taxonomy" id="1977631"/>
    <lineage>
        <taxon>Viruses</taxon>
        <taxon>Varidnaviria</taxon>
        <taxon>Bamfordvirae</taxon>
        <taxon>Nucleocytoviricota</taxon>
        <taxon>Megaviricetes</taxon>
        <taxon>Imitervirales</taxon>
        <taxon>Mimiviridae</taxon>
        <taxon>Klosneuvirinae</taxon>
        <taxon>Catovirus</taxon>
    </lineage>
</organism>
<accession>A0A1V0S968</accession>
<gene>
    <name evidence="1" type="ORF">Catovirus_1_310</name>
</gene>
<name>A0A1V0S968_9VIRU</name>
<reference evidence="1" key="1">
    <citation type="journal article" date="2017" name="Science">
        <title>Giant viruses with an expanded complement of translation system components.</title>
        <authorList>
            <person name="Schulz F."/>
            <person name="Yutin N."/>
            <person name="Ivanova N.N."/>
            <person name="Ortega D.R."/>
            <person name="Lee T.K."/>
            <person name="Vierheilig J."/>
            <person name="Daims H."/>
            <person name="Horn M."/>
            <person name="Wagner M."/>
            <person name="Jensen G.J."/>
            <person name="Kyrpides N.C."/>
            <person name="Koonin E.V."/>
            <person name="Woyke T."/>
        </authorList>
    </citation>
    <scope>NUCLEOTIDE SEQUENCE</scope>
    <source>
        <strain evidence="1">CTV1</strain>
    </source>
</reference>
<protein>
    <submittedName>
        <fullName evidence="1">Uncharacterized protein</fullName>
    </submittedName>
</protein>